<feature type="compositionally biased region" description="Polar residues" evidence="1">
    <location>
        <begin position="244"/>
        <end position="258"/>
    </location>
</feature>
<dbReference type="RefSeq" id="XP_035694031.1">
    <property type="nucleotide sequence ID" value="XM_035838138.1"/>
</dbReference>
<evidence type="ECO:0000256" key="1">
    <source>
        <dbReference type="SAM" id="MobiDB-lite"/>
    </source>
</evidence>
<sequence>MTDSLPTISDIKSITLEEFDRMSGSSAQPGTRDNMAASVSVVTGSLPTGVTPNTFITSGDTYYRKALLNFLVKASNGLINVHNTKASATNTGIQEKSIFPRSHDGIRPSNMFSKDPTHKQSTNNMGEQAAKRPFITSGRSVYRNGVVNTRSCRPVRYSPLPCDDKINTLKRKLQESQEAICNLKKLKKDSVMWSDNGEHPVDLTVTGKVNHTFRPHPVGESVTTSATSPDSHHVTNDVSRSTRDAQSQEAKNSSTQTPVLKKRRRLSEIVNSLTSKRLGQKKS</sequence>
<dbReference type="AlphaFoldDB" id="C3ZDC8"/>
<evidence type="ECO:0000313" key="5">
    <source>
        <dbReference type="RefSeq" id="XP_035694031.1"/>
    </source>
</evidence>
<dbReference type="GeneID" id="118428147"/>
<evidence type="ECO:0000313" key="3">
    <source>
        <dbReference type="Proteomes" id="UP000001554"/>
    </source>
</evidence>
<proteinExistence type="predicted"/>
<evidence type="ECO:0000313" key="4">
    <source>
        <dbReference type="RefSeq" id="XP_035694030.1"/>
    </source>
</evidence>
<evidence type="ECO:0000313" key="2">
    <source>
        <dbReference type="EMBL" id="EEN49483.1"/>
    </source>
</evidence>
<gene>
    <name evidence="4 5" type="primary">LOC118428147</name>
    <name evidence="2" type="ORF">BRAFLDRAFT_119521</name>
</gene>
<reference evidence="3" key="2">
    <citation type="journal article" date="2020" name="Nat. Ecol. Evol.">
        <title>Deeply conserved synteny resolves early events in vertebrate evolution.</title>
        <authorList>
            <person name="Simakov O."/>
            <person name="Marletaz F."/>
            <person name="Yue J.X."/>
            <person name="O'Connell B."/>
            <person name="Jenkins J."/>
            <person name="Brandt A."/>
            <person name="Calef R."/>
            <person name="Tung C.H."/>
            <person name="Huang T.K."/>
            <person name="Schmutz J."/>
            <person name="Satoh N."/>
            <person name="Yu J.K."/>
            <person name="Putnam N.H."/>
            <person name="Green R.E."/>
            <person name="Rokhsar D.S."/>
        </authorList>
    </citation>
    <scope>NUCLEOTIDE SEQUENCE [LARGE SCALE GENOMIC DNA]</scope>
    <source>
        <strain evidence="3">S238N-H82</strain>
    </source>
</reference>
<dbReference type="InParanoid" id="C3ZDC8"/>
<dbReference type="OrthoDB" id="10019106at2759"/>
<organism>
    <name type="scientific">Branchiostoma floridae</name>
    <name type="common">Florida lancelet</name>
    <name type="synonym">Amphioxus</name>
    <dbReference type="NCBI Taxonomy" id="7739"/>
    <lineage>
        <taxon>Eukaryota</taxon>
        <taxon>Metazoa</taxon>
        <taxon>Chordata</taxon>
        <taxon>Cephalochordata</taxon>
        <taxon>Leptocardii</taxon>
        <taxon>Amphioxiformes</taxon>
        <taxon>Branchiostomatidae</taxon>
        <taxon>Branchiostoma</taxon>
    </lineage>
</organism>
<name>C3ZDC8_BRAFL</name>
<dbReference type="KEGG" id="bfo:118428147"/>
<feature type="region of interest" description="Disordered" evidence="1">
    <location>
        <begin position="210"/>
        <end position="283"/>
    </location>
</feature>
<protein>
    <submittedName>
        <fullName evidence="4 5">Uncharacterized protein LOC118428147</fullName>
    </submittedName>
</protein>
<accession>C3ZDC8</accession>
<feature type="compositionally biased region" description="Basic and acidic residues" evidence="1">
    <location>
        <begin position="230"/>
        <end position="243"/>
    </location>
</feature>
<keyword evidence="3" id="KW-1185">Reference proteome</keyword>
<reference evidence="2" key="1">
    <citation type="journal article" date="2008" name="Nature">
        <title>The amphioxus genome and the evolution of the chordate karyotype.</title>
        <authorList>
            <consortium name="US DOE Joint Genome Institute (JGI-PGF)"/>
            <person name="Putnam N.H."/>
            <person name="Butts T."/>
            <person name="Ferrier D.E.K."/>
            <person name="Furlong R.F."/>
            <person name="Hellsten U."/>
            <person name="Kawashima T."/>
            <person name="Robinson-Rechavi M."/>
            <person name="Shoguchi E."/>
            <person name="Terry A."/>
            <person name="Yu J.-K."/>
            <person name="Benito-Gutierrez E.L."/>
            <person name="Dubchak I."/>
            <person name="Garcia-Fernandez J."/>
            <person name="Gibson-Brown J.J."/>
            <person name="Grigoriev I.V."/>
            <person name="Horton A.C."/>
            <person name="de Jong P.J."/>
            <person name="Jurka J."/>
            <person name="Kapitonov V.V."/>
            <person name="Kohara Y."/>
            <person name="Kuroki Y."/>
            <person name="Lindquist E."/>
            <person name="Lucas S."/>
            <person name="Osoegawa K."/>
            <person name="Pennacchio L.A."/>
            <person name="Salamov A.A."/>
            <person name="Satou Y."/>
            <person name="Sauka-Spengler T."/>
            <person name="Schmutz J."/>
            <person name="Shin-I T."/>
            <person name="Toyoda A."/>
            <person name="Bronner-Fraser M."/>
            <person name="Fujiyama A."/>
            <person name="Holland L.Z."/>
            <person name="Holland P.W.H."/>
            <person name="Satoh N."/>
            <person name="Rokhsar D.S."/>
        </authorList>
    </citation>
    <scope>NUCLEOTIDE SEQUENCE [LARGE SCALE GENOMIC DNA]</scope>
    <source>
        <strain evidence="2">S238N-H82</strain>
        <tissue evidence="2">Testes</tissue>
    </source>
</reference>
<dbReference type="RefSeq" id="XP_035694030.1">
    <property type="nucleotide sequence ID" value="XM_035838137.1"/>
</dbReference>
<reference evidence="4 5" key="3">
    <citation type="submission" date="2025-04" db="UniProtKB">
        <authorList>
            <consortium name="RefSeq"/>
        </authorList>
    </citation>
    <scope>IDENTIFICATION</scope>
    <source>
        <strain evidence="4 5">S238N-H82</strain>
        <tissue evidence="4 5">Testes</tissue>
    </source>
</reference>
<dbReference type="Proteomes" id="UP000001554">
    <property type="component" value="Chromosome 12"/>
</dbReference>
<dbReference type="EMBL" id="GG666612">
    <property type="protein sequence ID" value="EEN49483.1"/>
    <property type="molecule type" value="Genomic_DNA"/>
</dbReference>